<evidence type="ECO:0000313" key="2">
    <source>
        <dbReference type="Proteomes" id="UP001057498"/>
    </source>
</evidence>
<organism evidence="1 2">
    <name type="scientific">Sphaerotilus microaerophilus</name>
    <dbReference type="NCBI Taxonomy" id="2914710"/>
    <lineage>
        <taxon>Bacteria</taxon>
        <taxon>Pseudomonadati</taxon>
        <taxon>Pseudomonadota</taxon>
        <taxon>Betaproteobacteria</taxon>
        <taxon>Burkholderiales</taxon>
        <taxon>Sphaerotilaceae</taxon>
        <taxon>Sphaerotilus</taxon>
    </lineage>
</organism>
<dbReference type="EMBL" id="AP025730">
    <property type="protein sequence ID" value="BDI03173.1"/>
    <property type="molecule type" value="Genomic_DNA"/>
</dbReference>
<dbReference type="SUPFAM" id="SSF109604">
    <property type="entry name" value="HD-domain/PDEase-like"/>
    <property type="match status" value="1"/>
</dbReference>
<gene>
    <name evidence="1" type="ORF">CATMQ487_01430</name>
</gene>
<keyword evidence="2" id="KW-1185">Reference proteome</keyword>
<name>A0ABM7YG69_9BURK</name>
<proteinExistence type="predicted"/>
<sequence>MQIMDIADEIAYSMSDLEDGLEKGIIDDEDLKNEFDPFFSEITAKSNHIKPFIAFKTAIIIKPAIKQATQRSRKSLIAKDFLDTQIFPV</sequence>
<reference evidence="1" key="1">
    <citation type="submission" date="2022-04" db="EMBL/GenBank/DDBJ databases">
        <title>Whole genome sequence of Sphaerotilus sp. FB-5.</title>
        <authorList>
            <person name="Takeda M."/>
            <person name="Narihara S."/>
            <person name="Akimoto M."/>
            <person name="Akimoto R."/>
            <person name="Nishiyashiki S."/>
            <person name="Murakami T."/>
        </authorList>
    </citation>
    <scope>NUCLEOTIDE SEQUENCE</scope>
    <source>
        <strain evidence="1">FB-5</strain>
    </source>
</reference>
<dbReference type="InterPro" id="IPR023293">
    <property type="entry name" value="dGTP_triP_hydro_central_sf"/>
</dbReference>
<evidence type="ECO:0000313" key="1">
    <source>
        <dbReference type="EMBL" id="BDI03173.1"/>
    </source>
</evidence>
<dbReference type="Proteomes" id="UP001057498">
    <property type="component" value="Chromosome"/>
</dbReference>
<dbReference type="Gene3D" id="1.10.3410.10">
    <property type="entry name" value="putative deoxyguanosinetriphosphate triphosphohydrolase like domain"/>
    <property type="match status" value="1"/>
</dbReference>
<accession>A0ABM7YG69</accession>
<protein>
    <submittedName>
        <fullName evidence="1">Uncharacterized protein</fullName>
    </submittedName>
</protein>